<feature type="domain" description="Kazal-like" evidence="2">
    <location>
        <begin position="17"/>
        <end position="66"/>
    </location>
</feature>
<feature type="signal peptide" evidence="1">
    <location>
        <begin position="1"/>
        <end position="21"/>
    </location>
</feature>
<dbReference type="InterPro" id="IPR036058">
    <property type="entry name" value="Kazal_dom_sf"/>
</dbReference>
<evidence type="ECO:0000313" key="4">
    <source>
        <dbReference type="RefSeq" id="XP_026282209.2"/>
    </source>
</evidence>
<evidence type="ECO:0000256" key="1">
    <source>
        <dbReference type="SAM" id="SignalP"/>
    </source>
</evidence>
<dbReference type="OrthoDB" id="328123at2759"/>
<keyword evidence="3" id="KW-1185">Reference proteome</keyword>
<dbReference type="Pfam" id="PF07648">
    <property type="entry name" value="Kazal_2"/>
    <property type="match status" value="1"/>
</dbReference>
<dbReference type="InterPro" id="IPR002350">
    <property type="entry name" value="Kazal_dom"/>
</dbReference>
<dbReference type="GeneID" id="113209081"/>
<dbReference type="Proteomes" id="UP000504606">
    <property type="component" value="Unplaced"/>
</dbReference>
<dbReference type="RefSeq" id="XP_026282209.2">
    <property type="nucleotide sequence ID" value="XM_026426424.2"/>
</dbReference>
<reference evidence="4" key="1">
    <citation type="submission" date="2025-08" db="UniProtKB">
        <authorList>
            <consortium name="RefSeq"/>
        </authorList>
    </citation>
    <scope>IDENTIFICATION</scope>
    <source>
        <tissue evidence="4">Whole organism</tissue>
    </source>
</reference>
<dbReference type="CDD" id="cd00104">
    <property type="entry name" value="KAZAL_FS"/>
    <property type="match status" value="1"/>
</dbReference>
<sequence length="226" mass="23439">MVQCAMLTAPVLLVLLPLALAACPCPPAPASSKVCGSNFVTYDSQCQLDCASLSGVSAVHRGPCLPIESALGVMGPLRNASLPAGAPTNVRLSSARSDTDDYTKLQQCMSQYSCSSATCSSCSISGIDSSECQGKCVIDCWCGCYGVPGASMSNIPQIETCLGDDDCTAKKTKCESSCSDQSCLVSCYMDFMKCTCECNDAISLRPALGLSVALLALWVFQAAAGK</sequence>
<evidence type="ECO:0000313" key="3">
    <source>
        <dbReference type="Proteomes" id="UP000504606"/>
    </source>
</evidence>
<dbReference type="KEGG" id="foc:113209081"/>
<dbReference type="SUPFAM" id="SSF100895">
    <property type="entry name" value="Kazal-type serine protease inhibitors"/>
    <property type="match status" value="1"/>
</dbReference>
<dbReference type="PROSITE" id="PS51465">
    <property type="entry name" value="KAZAL_2"/>
    <property type="match status" value="1"/>
</dbReference>
<organism evidence="3 4">
    <name type="scientific">Frankliniella occidentalis</name>
    <name type="common">Western flower thrips</name>
    <name type="synonym">Euthrips occidentalis</name>
    <dbReference type="NCBI Taxonomy" id="133901"/>
    <lineage>
        <taxon>Eukaryota</taxon>
        <taxon>Metazoa</taxon>
        <taxon>Ecdysozoa</taxon>
        <taxon>Arthropoda</taxon>
        <taxon>Hexapoda</taxon>
        <taxon>Insecta</taxon>
        <taxon>Pterygota</taxon>
        <taxon>Neoptera</taxon>
        <taxon>Paraneoptera</taxon>
        <taxon>Thysanoptera</taxon>
        <taxon>Terebrantia</taxon>
        <taxon>Thripoidea</taxon>
        <taxon>Thripidae</taxon>
        <taxon>Frankliniella</taxon>
    </lineage>
</organism>
<accession>A0A6J1SLM8</accession>
<evidence type="ECO:0000259" key="2">
    <source>
        <dbReference type="PROSITE" id="PS51465"/>
    </source>
</evidence>
<keyword evidence="1" id="KW-0732">Signal</keyword>
<protein>
    <submittedName>
        <fullName evidence="4">Uncharacterized protein LOC113209081</fullName>
    </submittedName>
</protein>
<dbReference type="SMART" id="SM00280">
    <property type="entry name" value="KAZAL"/>
    <property type="match status" value="1"/>
</dbReference>
<name>A0A6J1SLM8_FRAOC</name>
<dbReference type="AlphaFoldDB" id="A0A6J1SLM8"/>
<feature type="chain" id="PRO_5038690323" evidence="1">
    <location>
        <begin position="22"/>
        <end position="226"/>
    </location>
</feature>
<dbReference type="Gene3D" id="3.30.60.30">
    <property type="match status" value="1"/>
</dbReference>
<gene>
    <name evidence="4" type="primary">LOC113209081</name>
</gene>
<proteinExistence type="predicted"/>